<dbReference type="Proteomes" id="UP000229112">
    <property type="component" value="Unassembled WGS sequence"/>
</dbReference>
<keyword evidence="2" id="KW-0732">Signal</keyword>
<evidence type="ECO:0000256" key="4">
    <source>
        <dbReference type="ARBA" id="ARBA00023157"/>
    </source>
</evidence>
<dbReference type="PANTHER" id="PTHR13887:SF14">
    <property type="entry name" value="DISULFIDE BOND FORMATION PROTEIN D"/>
    <property type="match status" value="1"/>
</dbReference>
<keyword evidence="4" id="KW-1015">Disulfide bond</keyword>
<accession>A0A2M6WJS3</accession>
<dbReference type="PROSITE" id="PS51352">
    <property type="entry name" value="THIOREDOXIN_2"/>
    <property type="match status" value="1"/>
</dbReference>
<dbReference type="InterPro" id="IPR036249">
    <property type="entry name" value="Thioredoxin-like_sf"/>
</dbReference>
<evidence type="ECO:0000256" key="2">
    <source>
        <dbReference type="ARBA" id="ARBA00022729"/>
    </source>
</evidence>
<dbReference type="AlphaFoldDB" id="A0A2M6WJS3"/>
<dbReference type="InterPro" id="IPR013766">
    <property type="entry name" value="Thioredoxin_domain"/>
</dbReference>
<evidence type="ECO:0000256" key="5">
    <source>
        <dbReference type="ARBA" id="ARBA00023284"/>
    </source>
</evidence>
<comment type="similarity">
    <text evidence="1">Belongs to the thioredoxin family. DsbA subfamily.</text>
</comment>
<dbReference type="PANTHER" id="PTHR13887">
    <property type="entry name" value="GLUTATHIONE S-TRANSFERASE KAPPA"/>
    <property type="match status" value="1"/>
</dbReference>
<evidence type="ECO:0000256" key="1">
    <source>
        <dbReference type="ARBA" id="ARBA00005791"/>
    </source>
</evidence>
<keyword evidence="3" id="KW-0560">Oxidoreductase</keyword>
<dbReference type="SUPFAM" id="SSF52833">
    <property type="entry name" value="Thioredoxin-like"/>
    <property type="match status" value="1"/>
</dbReference>
<evidence type="ECO:0000259" key="6">
    <source>
        <dbReference type="PROSITE" id="PS51352"/>
    </source>
</evidence>
<sequence length="219" mass="24325">MKNTAILIIVTLLVVGVGVGFAISQIREPSTSIDLPEITQSKEEILQAREEDWKKGVEGAPVTIIEYSDFQCPACDFYHDIVNQLGERDDVLVIYRHYPLIEIHGQADLAGRAAEAAGNQGLFWQMHDKLFENQDSWSANSKARSMFLTYASELNLDIEQFTLDLDSQEATTKVLMGRQEAVKLGATGTPTFFVNGDALGSNPQSLEDFIQLIESVKNQ</sequence>
<name>A0A2M6WJS3_9BACT</name>
<comment type="caution">
    <text evidence="7">The sequence shown here is derived from an EMBL/GenBank/DDBJ whole genome shotgun (WGS) entry which is preliminary data.</text>
</comment>
<dbReference type="EMBL" id="PFAY01000021">
    <property type="protein sequence ID" value="PIT92994.1"/>
    <property type="molecule type" value="Genomic_DNA"/>
</dbReference>
<proteinExistence type="inferred from homology"/>
<gene>
    <name evidence="7" type="ORF">COU06_02330</name>
</gene>
<dbReference type="Pfam" id="PF13462">
    <property type="entry name" value="Thioredoxin_4"/>
    <property type="match status" value="1"/>
</dbReference>
<organism evidence="7 8">
    <name type="scientific">Candidatus Harrisonbacteria bacterium CG10_big_fil_rev_8_21_14_0_10_38_8</name>
    <dbReference type="NCBI Taxonomy" id="1974582"/>
    <lineage>
        <taxon>Bacteria</taxon>
        <taxon>Candidatus Harrisoniibacteriota</taxon>
    </lineage>
</organism>
<evidence type="ECO:0000313" key="7">
    <source>
        <dbReference type="EMBL" id="PIT92994.1"/>
    </source>
</evidence>
<evidence type="ECO:0000313" key="8">
    <source>
        <dbReference type="Proteomes" id="UP000229112"/>
    </source>
</evidence>
<evidence type="ECO:0000256" key="3">
    <source>
        <dbReference type="ARBA" id="ARBA00023002"/>
    </source>
</evidence>
<protein>
    <recommendedName>
        <fullName evidence="6">Thioredoxin domain-containing protein</fullName>
    </recommendedName>
</protein>
<feature type="domain" description="Thioredoxin" evidence="6">
    <location>
        <begin position="24"/>
        <end position="218"/>
    </location>
</feature>
<dbReference type="GO" id="GO:0016491">
    <property type="term" value="F:oxidoreductase activity"/>
    <property type="evidence" value="ECO:0007669"/>
    <property type="project" value="UniProtKB-KW"/>
</dbReference>
<keyword evidence="5" id="KW-0676">Redox-active center</keyword>
<dbReference type="Gene3D" id="3.40.30.10">
    <property type="entry name" value="Glutaredoxin"/>
    <property type="match status" value="1"/>
</dbReference>
<reference evidence="8" key="1">
    <citation type="submission" date="2017-09" db="EMBL/GenBank/DDBJ databases">
        <title>Depth-based differentiation of microbial function through sediment-hosted aquifers and enrichment of novel symbionts in the deep terrestrial subsurface.</title>
        <authorList>
            <person name="Probst A.J."/>
            <person name="Ladd B."/>
            <person name="Jarett J.K."/>
            <person name="Geller-Mcgrath D.E."/>
            <person name="Sieber C.M.K."/>
            <person name="Emerson J.B."/>
            <person name="Anantharaman K."/>
            <person name="Thomas B.C."/>
            <person name="Malmstrom R."/>
            <person name="Stieglmeier M."/>
            <person name="Klingl A."/>
            <person name="Woyke T."/>
            <person name="Ryan C.M."/>
            <person name="Banfield J.F."/>
        </authorList>
    </citation>
    <scope>NUCLEOTIDE SEQUENCE [LARGE SCALE GENOMIC DNA]</scope>
</reference>
<dbReference type="CDD" id="cd02972">
    <property type="entry name" value="DsbA_family"/>
    <property type="match status" value="1"/>
</dbReference>
<dbReference type="InterPro" id="IPR012336">
    <property type="entry name" value="Thioredoxin-like_fold"/>
</dbReference>